<sequence length="479" mass="55088">MKPINRTTTLIYKKGRRIKVEKHIKRIYYPDHNNPKVLKPIITEPKDAKVYYTGYKHEIIDHDLLIGFSPKYNDLPFLRFTDPKTESTWALWIKGFGKNVPKTGIRPKSIGKLKHGMHYEIDPNVELKFEVLGHMIRKVIIVHKRPEWNEITFVISRFGGHLITGKTFGKPEPLLAFRKNDIKPLFKFLRPTVYDSGGDINNPPKVHVPMMILNNIRTGVWELKIKISDRWLDEAKYPIYIDPTITLQPDATEGYDAYMRSQQPSWNYGICIGGELGSWGGNFGRFLFKFDLSDVTGNVTNAELEITQSNSTWGNFYGYNQKQLTPYRLLNSWGEGNRCNSTATTGESSWIHRERPTEWNEGGAGGHNTDRIWPSEDDPTPVGVVNRNEKVQIDVTNTIEAIRTADNNYGFLLVGYEEGEPNFDGYAVDYYINGYALSNCSTASKRPKLTIEYTISDDIYWKIGRVGWEGQGRPFKWIF</sequence>
<dbReference type="AlphaFoldDB" id="A0A420ZB02"/>
<dbReference type="EMBL" id="QMNG01000113">
    <property type="protein sequence ID" value="RLC35837.1"/>
    <property type="molecule type" value="Genomic_DNA"/>
</dbReference>
<evidence type="ECO:0000313" key="3">
    <source>
        <dbReference type="Proteomes" id="UP000281261"/>
    </source>
</evidence>
<organism evidence="2 3">
    <name type="scientific">candidate division Kazan bacterium</name>
    <dbReference type="NCBI Taxonomy" id="2202143"/>
    <lineage>
        <taxon>Bacteria</taxon>
        <taxon>Bacteria division Kazan-3B-28</taxon>
    </lineage>
</organism>
<gene>
    <name evidence="2" type="ORF">DRH29_05675</name>
</gene>
<accession>A0A420ZB02</accession>
<comment type="caution">
    <text evidence="2">The sequence shown here is derived from an EMBL/GenBank/DDBJ whole genome shotgun (WGS) entry which is preliminary data.</text>
</comment>
<dbReference type="Proteomes" id="UP000281261">
    <property type="component" value="Unassembled WGS sequence"/>
</dbReference>
<name>A0A420ZB02_UNCK3</name>
<dbReference type="NCBIfam" id="NF033679">
    <property type="entry name" value="DNRLRE_dom"/>
    <property type="match status" value="1"/>
</dbReference>
<evidence type="ECO:0000256" key="1">
    <source>
        <dbReference type="SAM" id="MobiDB-lite"/>
    </source>
</evidence>
<evidence type="ECO:0000313" key="2">
    <source>
        <dbReference type="EMBL" id="RLC35837.1"/>
    </source>
</evidence>
<protein>
    <submittedName>
        <fullName evidence="2">Uncharacterized protein</fullName>
    </submittedName>
</protein>
<proteinExistence type="predicted"/>
<feature type="region of interest" description="Disordered" evidence="1">
    <location>
        <begin position="357"/>
        <end position="381"/>
    </location>
</feature>
<reference evidence="2 3" key="1">
    <citation type="submission" date="2018-06" db="EMBL/GenBank/DDBJ databases">
        <title>Extensive metabolic versatility and redundancy in microbially diverse, dynamic hydrothermal sediments.</title>
        <authorList>
            <person name="Dombrowski N."/>
            <person name="Teske A."/>
            <person name="Baker B.J."/>
        </authorList>
    </citation>
    <scope>NUCLEOTIDE SEQUENCE [LARGE SCALE GENOMIC DNA]</scope>
    <source>
        <strain evidence="2">B79_G16</strain>
    </source>
</reference>